<dbReference type="Proteomes" id="UP000541249">
    <property type="component" value="Unassembled WGS sequence"/>
</dbReference>
<keyword evidence="8" id="KW-0132">Cell division</keyword>
<dbReference type="GO" id="GO:0051301">
    <property type="term" value="P:cell division"/>
    <property type="evidence" value="ECO:0007669"/>
    <property type="project" value="UniProtKB-KW"/>
</dbReference>
<evidence type="ECO:0000259" key="19">
    <source>
        <dbReference type="SMART" id="SM01349"/>
    </source>
</evidence>
<evidence type="ECO:0000256" key="17">
    <source>
        <dbReference type="SAM" id="Coils"/>
    </source>
</evidence>
<dbReference type="PANTHER" id="PTHR21567">
    <property type="entry name" value="CLASP"/>
    <property type="match status" value="1"/>
</dbReference>
<evidence type="ECO:0000313" key="20">
    <source>
        <dbReference type="EMBL" id="NXW54497.1"/>
    </source>
</evidence>
<dbReference type="FunFam" id="1.25.10.10:FF:000006">
    <property type="entry name" value="CLIP-associating protein 1 isoform 2"/>
    <property type="match status" value="1"/>
</dbReference>
<feature type="compositionally biased region" description="Low complexity" evidence="18">
    <location>
        <begin position="683"/>
        <end position="701"/>
    </location>
</feature>
<evidence type="ECO:0000313" key="21">
    <source>
        <dbReference type="Proteomes" id="UP000541249"/>
    </source>
</evidence>
<keyword evidence="11" id="KW-0498">Mitosis</keyword>
<keyword evidence="10" id="KW-0677">Repeat</keyword>
<sequence>MELAGMDYFCDQVQQKDVGRRMQVGQELLGYLGDPARSPDVEQDQQRLDRVIDELAGWLNSSNFKVALLGLDVLGAFVDRLSGRFKSYIGTVLLPLIDRMGDAKDQVREQAQNLILKLMDKAAPPMYIWERLAVGFKHKNYRSREGVCLCLIATLNIYGAQPLILSKLVPHLCTAFGDSNSQVRDAAILAIVEVYRHVGEKVRVDLTKRGIPPGRLQTIFAKFDEVRNSGNMILSSINDKSFDDEDSVDGNRPSSAASAFKVPAPKKPGNPSNSARKPGSAGGPKVGGSSKEGGAGAVDEDDFIKAFTDVPTVQIYSSRELEETLNKIREILSDDKHDWDQRTNALKKVRSLLVAGAAQYDGFFQHLRLLDGAFKLSAKDLRSQVVREACITVAHLSTVLGNKFDHGAEAIVPTLFNLVPNSAKVMATSGCAAIRFIIRHTHVPRLIPLITSNCTSKSVAVRRRSFEFLDLLLQEWQTHSLERHAAVLVETIKKGIHDADAEARVEARKAYIGLRNHFPSEAETLYNSLEPPYQRSLQTYLKNSGSIASLPQSDRSSSSSQESLNRPLSSKWSAASSTSLAGRVSGSSKSVPSPGALQRSRSDIDVNAAAGAKARHAAGQTAGAGRLSAAGLPPGSYASLEDTSDKMDGTASEDGRIRTKLSTPSVGIGNSKTDSRGRSRTKVVSQSQPGSRSGSPGRVLTTTTLSTLNTGVQRVLVNPATAQKRSKIPRSQGCSREASPSRLSVARGSRIPRPSVSQGCSREASRESSRDTSPVRSFPPLGTGFGISQSSRLSSSVSAMRVLNTGSDVEEAVADALKKPVRRRYESYGMYSDDDANSDASSACSERSYSSRNGSIPTYMRQTEDVAEVLNRCASSNWSERKEGLLGLQNLLKNQRTLSRVELKRLCEIFTRMFADPHSKVFSMFLETLVDFIQVHKEDLQDWLFVLLTQLLKKMGADLLGSVQAKVQKALDVTRESFPNDLQFSILMRFTVDQTQTPSLKVKVAILKYIETLAQQMDPGDFVNSSETRLAVSRIITWTTEPKSSDVRKAAQSVLISLFELNTPEFTMLLGALPKTFQDGATKLLHNHLRNTGNSGQGSMGSPLTRPTPRSPASWSSPLTSPTNTSQNTLSPSAFDYDTENMNSEDIYSSLRGVTEAIQNFSFRSQEDMNEPVKRDSKKDGDDSICSASGIVDLRAGSGVSDTGRTALDNKTSLLNTMPPHSSPRSRDYNPYNYSDGISSFNKSALKEAMFDDDAEQFPDEPTMDHSDLVAELLKELSNHNERVEERKAALYELMKLTQEESFGVWDEHFKTILLLLLETLGDKEHAIRALALKVLREILRNQPARFKNYAELTIMKTLEAHKDPHKEVVRSAEEAASMLATSISPDQCIKVLCPIIQTADYPINLAAIKMQTKVIERVSKETLTQLLPEIVPGLIQGYDNSESSVRKACVFCLVAIHAVIGDELKPHLSQLTGSKMKLLNLYIKRAQTGSGPGDTTADMSGQS</sequence>
<dbReference type="GO" id="GO:0030010">
    <property type="term" value="P:establishment of cell polarity"/>
    <property type="evidence" value="ECO:0007669"/>
    <property type="project" value="UniProtKB-ARBA"/>
</dbReference>
<feature type="compositionally biased region" description="Polar residues" evidence="18">
    <location>
        <begin position="1111"/>
        <end position="1132"/>
    </location>
</feature>
<dbReference type="SMART" id="SM01349">
    <property type="entry name" value="TOG"/>
    <property type="match status" value="4"/>
</dbReference>
<dbReference type="SUPFAM" id="SSF48371">
    <property type="entry name" value="ARM repeat"/>
    <property type="match status" value="2"/>
</dbReference>
<evidence type="ECO:0000256" key="5">
    <source>
        <dbReference type="ARBA" id="ARBA00009549"/>
    </source>
</evidence>
<keyword evidence="15" id="KW-0131">Cell cycle</keyword>
<dbReference type="GO" id="GO:0005876">
    <property type="term" value="C:spindle microtubule"/>
    <property type="evidence" value="ECO:0007669"/>
    <property type="project" value="TreeGrafter"/>
</dbReference>
<evidence type="ECO:0000256" key="10">
    <source>
        <dbReference type="ARBA" id="ARBA00022737"/>
    </source>
</evidence>
<dbReference type="InterPro" id="IPR011989">
    <property type="entry name" value="ARM-like"/>
</dbReference>
<keyword evidence="13" id="KW-0333">Golgi apparatus</keyword>
<dbReference type="FunFam" id="1.25.10.10:FF:000005">
    <property type="entry name" value="CLIP-associating protein 1 isoform 2"/>
    <property type="match status" value="1"/>
</dbReference>
<feature type="compositionally biased region" description="Gly residues" evidence="18">
    <location>
        <begin position="280"/>
        <end position="294"/>
    </location>
</feature>
<comment type="similarity">
    <text evidence="5">Belongs to the CLASP family.</text>
</comment>
<gene>
    <name evidence="20" type="primary">Clasp2</name>
    <name evidence="20" type="ORF">EURGUL_R10382</name>
</gene>
<evidence type="ECO:0000256" key="2">
    <source>
        <dbReference type="ARBA" id="ARBA00004300"/>
    </source>
</evidence>
<dbReference type="FunFam" id="1.25.10.10:FF:000031">
    <property type="entry name" value="CLIP-associating protein 1 isoform 2"/>
    <property type="match status" value="1"/>
</dbReference>
<feature type="compositionally biased region" description="Basic and acidic residues" evidence="18">
    <location>
        <begin position="643"/>
        <end position="657"/>
    </location>
</feature>
<dbReference type="GO" id="GO:0005881">
    <property type="term" value="C:cytoplasmic microtubule"/>
    <property type="evidence" value="ECO:0007669"/>
    <property type="project" value="TreeGrafter"/>
</dbReference>
<feature type="region of interest" description="Disordered" evidence="18">
    <location>
        <begin position="617"/>
        <end position="701"/>
    </location>
</feature>
<dbReference type="GO" id="GO:0007026">
    <property type="term" value="P:negative regulation of microtubule depolymerization"/>
    <property type="evidence" value="ECO:0007669"/>
    <property type="project" value="UniProtKB-ARBA"/>
</dbReference>
<evidence type="ECO:0000256" key="1">
    <source>
        <dbReference type="ARBA" id="ARBA00004186"/>
    </source>
</evidence>
<dbReference type="Pfam" id="PF21040">
    <property type="entry name" value="CEP104-like_TOG"/>
    <property type="match status" value="1"/>
</dbReference>
<feature type="region of interest" description="Disordered" evidence="18">
    <location>
        <begin position="242"/>
        <end position="294"/>
    </location>
</feature>
<dbReference type="Pfam" id="PF21041">
    <property type="entry name" value="XMAP215_CLASP_TOG"/>
    <property type="match status" value="1"/>
</dbReference>
<organism evidence="20 21">
    <name type="scientific">Eurystomus gularis</name>
    <dbReference type="NCBI Taxonomy" id="325343"/>
    <lineage>
        <taxon>Eukaryota</taxon>
        <taxon>Metazoa</taxon>
        <taxon>Chordata</taxon>
        <taxon>Craniata</taxon>
        <taxon>Vertebrata</taxon>
        <taxon>Euteleostomi</taxon>
        <taxon>Archelosauria</taxon>
        <taxon>Archosauria</taxon>
        <taxon>Dinosauria</taxon>
        <taxon>Saurischia</taxon>
        <taxon>Theropoda</taxon>
        <taxon>Coelurosauria</taxon>
        <taxon>Aves</taxon>
        <taxon>Neognathae</taxon>
        <taxon>Neoaves</taxon>
        <taxon>Telluraves</taxon>
        <taxon>Coraciimorphae</taxon>
        <taxon>Coraciiformes</taxon>
        <taxon>Coraciidae</taxon>
        <taxon>Eurystomus</taxon>
    </lineage>
</organism>
<accession>A0A7L4CY13</accession>
<dbReference type="InterPro" id="IPR057546">
    <property type="entry name" value="HEAT_GCN1"/>
</dbReference>
<feature type="domain" description="TOG" evidence="19">
    <location>
        <begin position="1254"/>
        <end position="1493"/>
    </location>
</feature>
<keyword evidence="6" id="KW-0158">Chromosome</keyword>
<evidence type="ECO:0000256" key="3">
    <source>
        <dbReference type="ARBA" id="ARBA00004601"/>
    </source>
</evidence>
<feature type="domain" description="TOG" evidence="19">
    <location>
        <begin position="858"/>
        <end position="1095"/>
    </location>
</feature>
<feature type="domain" description="TOG" evidence="19">
    <location>
        <begin position="317"/>
        <end position="550"/>
    </location>
</feature>
<feature type="region of interest" description="Disordered" evidence="18">
    <location>
        <begin position="1162"/>
        <end position="1185"/>
    </location>
</feature>
<feature type="non-terminal residue" evidence="20">
    <location>
        <position position="1"/>
    </location>
</feature>
<dbReference type="GO" id="GO:0000776">
    <property type="term" value="C:kinetochore"/>
    <property type="evidence" value="ECO:0007669"/>
    <property type="project" value="UniProtKB-KW"/>
</dbReference>
<dbReference type="GO" id="GO:0005794">
    <property type="term" value="C:Golgi apparatus"/>
    <property type="evidence" value="ECO:0007669"/>
    <property type="project" value="UniProtKB-SubCell"/>
</dbReference>
<proteinExistence type="inferred from homology"/>
<dbReference type="Pfam" id="PF12348">
    <property type="entry name" value="CLASP_N"/>
    <property type="match status" value="1"/>
</dbReference>
<evidence type="ECO:0000256" key="9">
    <source>
        <dbReference type="ARBA" id="ARBA00022701"/>
    </source>
</evidence>
<feature type="compositionally biased region" description="Polar residues" evidence="18">
    <location>
        <begin position="660"/>
        <end position="672"/>
    </location>
</feature>
<dbReference type="Pfam" id="PF23271">
    <property type="entry name" value="HEAT_GCN1"/>
    <property type="match status" value="1"/>
</dbReference>
<dbReference type="GO" id="GO:0045180">
    <property type="term" value="C:basal cortex"/>
    <property type="evidence" value="ECO:0007669"/>
    <property type="project" value="TreeGrafter"/>
</dbReference>
<feature type="region of interest" description="Disordered" evidence="18">
    <location>
        <begin position="1088"/>
        <end position="1138"/>
    </location>
</feature>
<evidence type="ECO:0000256" key="15">
    <source>
        <dbReference type="ARBA" id="ARBA00023306"/>
    </source>
</evidence>
<dbReference type="InterPro" id="IPR048491">
    <property type="entry name" value="XMAP215_CLASP_TOG"/>
</dbReference>
<keyword evidence="12" id="KW-0995">Kinetochore</keyword>
<feature type="compositionally biased region" description="Polar residues" evidence="18">
    <location>
        <begin position="1200"/>
        <end position="1220"/>
    </location>
</feature>
<dbReference type="OrthoDB" id="46159at2759"/>
<evidence type="ECO:0000256" key="6">
    <source>
        <dbReference type="ARBA" id="ARBA00022454"/>
    </source>
</evidence>
<name>A0A7L4CY13_9AVES</name>
<keyword evidence="17" id="KW-0175">Coiled coil</keyword>
<keyword evidence="16" id="KW-0137">Centromere</keyword>
<evidence type="ECO:0000256" key="12">
    <source>
        <dbReference type="ARBA" id="ARBA00022838"/>
    </source>
</evidence>
<feature type="coiled-coil region" evidence="17">
    <location>
        <begin position="1270"/>
        <end position="1301"/>
    </location>
</feature>
<feature type="non-terminal residue" evidence="20">
    <location>
        <position position="1504"/>
    </location>
</feature>
<dbReference type="Gene3D" id="1.25.10.10">
    <property type="entry name" value="Leucine-rich Repeat Variant"/>
    <property type="match status" value="4"/>
</dbReference>
<dbReference type="GO" id="GO:0005813">
    <property type="term" value="C:centrosome"/>
    <property type="evidence" value="ECO:0007669"/>
    <property type="project" value="UniProtKB-SubCell"/>
</dbReference>
<feature type="region of interest" description="Disordered" evidence="18">
    <location>
        <begin position="547"/>
        <end position="602"/>
    </location>
</feature>
<dbReference type="InterPro" id="IPR034085">
    <property type="entry name" value="TOG"/>
</dbReference>
<comment type="subcellular location">
    <subcellularLocation>
        <location evidence="4">Chromosome</location>
        <location evidence="4">Centromere</location>
        <location evidence="4">Kinetochore</location>
    </subcellularLocation>
    <subcellularLocation>
        <location evidence="2">Cytoplasm</location>
        <location evidence="2">Cytoskeleton</location>
        <location evidence="2">Microtubule organizing center</location>
        <location evidence="2">Centrosome</location>
    </subcellularLocation>
    <subcellularLocation>
        <location evidence="1">Cytoplasm</location>
        <location evidence="1">Cytoskeleton</location>
        <location evidence="1">Spindle</location>
    </subcellularLocation>
    <subcellularLocation>
        <location evidence="3">Golgi apparatus</location>
        <location evidence="3">trans-Golgi network</location>
    </subcellularLocation>
</comment>
<evidence type="ECO:0000256" key="8">
    <source>
        <dbReference type="ARBA" id="ARBA00022618"/>
    </source>
</evidence>
<evidence type="ECO:0000256" key="13">
    <source>
        <dbReference type="ARBA" id="ARBA00023034"/>
    </source>
</evidence>
<comment type="caution">
    <text evidence="20">The sequence shown here is derived from an EMBL/GenBank/DDBJ whole genome shotgun (WGS) entry which is preliminary data.</text>
</comment>
<protein>
    <submittedName>
        <fullName evidence="20">CLAP2 protein</fullName>
    </submittedName>
</protein>
<dbReference type="InterPro" id="IPR024395">
    <property type="entry name" value="CLASP_N_dom"/>
</dbReference>
<dbReference type="InterPro" id="IPR016024">
    <property type="entry name" value="ARM-type_fold"/>
</dbReference>
<keyword evidence="9" id="KW-0493">Microtubule</keyword>
<feature type="compositionally biased region" description="Low complexity" evidence="18">
    <location>
        <begin position="549"/>
        <end position="595"/>
    </location>
</feature>
<feature type="region of interest" description="Disordered" evidence="18">
    <location>
        <begin position="1197"/>
        <end position="1230"/>
    </location>
</feature>
<evidence type="ECO:0000256" key="11">
    <source>
        <dbReference type="ARBA" id="ARBA00022776"/>
    </source>
</evidence>
<keyword evidence="21" id="KW-1185">Reference proteome</keyword>
<dbReference type="GO" id="GO:0072686">
    <property type="term" value="C:mitotic spindle"/>
    <property type="evidence" value="ECO:0007669"/>
    <property type="project" value="TreeGrafter"/>
</dbReference>
<dbReference type="GO" id="GO:0008017">
    <property type="term" value="F:microtubule binding"/>
    <property type="evidence" value="ECO:0007669"/>
    <property type="project" value="TreeGrafter"/>
</dbReference>
<evidence type="ECO:0000256" key="18">
    <source>
        <dbReference type="SAM" id="MobiDB-lite"/>
    </source>
</evidence>
<feature type="region of interest" description="Disordered" evidence="18">
    <location>
        <begin position="717"/>
        <end position="790"/>
    </location>
</feature>
<dbReference type="FunFam" id="1.25.10.10:FF:000001">
    <property type="entry name" value="CLIP-associating protein 1 isoform 2"/>
    <property type="match status" value="1"/>
</dbReference>
<dbReference type="GO" id="GO:0090307">
    <property type="term" value="P:mitotic spindle assembly"/>
    <property type="evidence" value="ECO:0007669"/>
    <property type="project" value="TreeGrafter"/>
</dbReference>
<dbReference type="PANTHER" id="PTHR21567:SF30">
    <property type="entry name" value="CLIP-ASSOCIATING PROTEIN 2"/>
    <property type="match status" value="1"/>
</dbReference>
<dbReference type="GO" id="GO:0040001">
    <property type="term" value="P:establishment of mitotic spindle localization"/>
    <property type="evidence" value="ECO:0007669"/>
    <property type="project" value="TreeGrafter"/>
</dbReference>
<evidence type="ECO:0000256" key="16">
    <source>
        <dbReference type="ARBA" id="ARBA00023328"/>
    </source>
</evidence>
<evidence type="ECO:0000256" key="4">
    <source>
        <dbReference type="ARBA" id="ARBA00004629"/>
    </source>
</evidence>
<feature type="compositionally biased region" description="Basic and acidic residues" evidence="18">
    <location>
        <begin position="1165"/>
        <end position="1182"/>
    </location>
</feature>
<keyword evidence="7" id="KW-0963">Cytoplasm</keyword>
<feature type="domain" description="TOG" evidence="19">
    <location>
        <begin position="7"/>
        <end position="232"/>
    </location>
</feature>
<reference evidence="20 21" key="1">
    <citation type="submission" date="2019-09" db="EMBL/GenBank/DDBJ databases">
        <title>Bird 10,000 Genomes (B10K) Project - Family phase.</title>
        <authorList>
            <person name="Zhang G."/>
        </authorList>
    </citation>
    <scope>NUCLEOTIDE SEQUENCE [LARGE SCALE GENOMIC DNA]</scope>
    <source>
        <strain evidence="20">B10K-DU-002-51</strain>
        <tissue evidence="20">Muscle</tissue>
    </source>
</reference>
<keyword evidence="14" id="KW-0206">Cytoskeleton</keyword>
<evidence type="ECO:0000256" key="14">
    <source>
        <dbReference type="ARBA" id="ARBA00023212"/>
    </source>
</evidence>
<dbReference type="EMBL" id="VZZY01002662">
    <property type="protein sequence ID" value="NXW54497.1"/>
    <property type="molecule type" value="Genomic_DNA"/>
</dbReference>
<evidence type="ECO:0000256" key="7">
    <source>
        <dbReference type="ARBA" id="ARBA00022490"/>
    </source>
</evidence>